<dbReference type="InterPro" id="IPR011009">
    <property type="entry name" value="Kinase-like_dom_sf"/>
</dbReference>
<evidence type="ECO:0000256" key="11">
    <source>
        <dbReference type="ARBA" id="ARBA00022777"/>
    </source>
</evidence>
<keyword evidence="6" id="KW-0963">Cytoplasm</keyword>
<keyword evidence="5" id="KW-0217">Developmental protein</keyword>
<evidence type="ECO:0000256" key="15">
    <source>
        <dbReference type="PROSITE-ProRule" id="PRU10141"/>
    </source>
</evidence>
<dbReference type="STRING" id="6265.A0A0B2VVT3"/>
<dbReference type="Proteomes" id="UP000031036">
    <property type="component" value="Unassembled WGS sequence"/>
</dbReference>
<dbReference type="Gene3D" id="3.30.200.20">
    <property type="entry name" value="Phosphorylase Kinase, domain 1"/>
    <property type="match status" value="2"/>
</dbReference>
<dbReference type="PANTHER" id="PTHR24356:SF163">
    <property type="entry name" value="3-PHOSPHOINOSITIDE-DEPENDENT PROTEIN KINASE 1-RELATED"/>
    <property type="match status" value="1"/>
</dbReference>
<dbReference type="Gene3D" id="1.10.510.10">
    <property type="entry name" value="Transferase(Phosphotransferase) domain 1"/>
    <property type="match status" value="1"/>
</dbReference>
<dbReference type="InterPro" id="IPR017441">
    <property type="entry name" value="Protein_kinase_ATP_BS"/>
</dbReference>
<dbReference type="CDD" id="cd05581">
    <property type="entry name" value="STKc_PDK1"/>
    <property type="match status" value="1"/>
</dbReference>
<dbReference type="SUPFAM" id="SSF56112">
    <property type="entry name" value="Protein kinase-like (PK-like)"/>
    <property type="match status" value="2"/>
</dbReference>
<sequence>MAVVHSGATLASASQPLPTLSEEETVSSSTTGNRCGSSSLPYLEVSSDKGSTGCARSDAVCSGTSRPEASESHTMEMKKKRSISQVAMMQMMRSGRQPVQRTAEDFFFVRTLGEGSFSTVYLAQEVSTGKEYAIKVLNKDLIRRHDKVYLAQEVSTGKEYAIKVLNKDLIRRHDKVKSVMREKDVMTSITYLHGGHPFFVSLYCTFQDPTRLYFAMTYAKNGDLLQCLQRLGCFDDEVTLFYSAEIVCALDFLHRCSIIHRDLKPENILLSDTQHIMLSDFGTAKFLDPKDNFSAGDKDVVPRGEESHHRSRSTFVGTAQYVSPEVLVDGDVGPSCDYWALGAIIFQMVSGMPPFRSVNDYHTFQKIQKLDYSFPEGFPELPKDLVQKFLIADPTKRLGSAEMGGVEAVRSHPYFATIEWENLPYQRPPELKPYLPASCGEPAFHSDYHVPFNIEPGLDDAALTRLMGLSLKDFVPMSAHSSSMDSNKTTEDERERKLGIQRKAHKYHRFVDDHLILKSGLLDKKKGLFARRRMFLLTEGPHIYYVDPVNMELKGKIPFSRSLRTEAKNFRTFFVHTPNRTYYLFDPERNAMEWCNAIEALRERYLDELPDEADSPSSKGNKQKR</sequence>
<evidence type="ECO:0000256" key="6">
    <source>
        <dbReference type="ARBA" id="ARBA00022490"/>
    </source>
</evidence>
<keyword evidence="7" id="KW-0723">Serine/threonine-protein kinase</keyword>
<keyword evidence="8" id="KW-0597">Phosphoprotein</keyword>
<dbReference type="SUPFAM" id="SSF50729">
    <property type="entry name" value="PH domain-like"/>
    <property type="match status" value="1"/>
</dbReference>
<dbReference type="GO" id="GO:0005524">
    <property type="term" value="F:ATP binding"/>
    <property type="evidence" value="ECO:0007669"/>
    <property type="project" value="UniProtKB-UniRule"/>
</dbReference>
<dbReference type="FunFam" id="1.10.510.10:FF:000024">
    <property type="entry name" value="Probable serine/threonine-protein kinase cot-1"/>
    <property type="match status" value="1"/>
</dbReference>
<comment type="similarity">
    <text evidence="2">Belongs to the protein kinase superfamily. AGC Ser/Thr protein kinase family. PDPK1 subfamily.</text>
</comment>
<dbReference type="GO" id="GO:0007010">
    <property type="term" value="P:cytoskeleton organization"/>
    <property type="evidence" value="ECO:0007669"/>
    <property type="project" value="UniProtKB-ARBA"/>
</dbReference>
<dbReference type="InterPro" id="IPR008271">
    <property type="entry name" value="Ser/Thr_kinase_AS"/>
</dbReference>
<comment type="catalytic activity">
    <reaction evidence="13">
        <text>L-threonyl-[protein] + ATP = O-phospho-L-threonyl-[protein] + ADP + H(+)</text>
        <dbReference type="Rhea" id="RHEA:46608"/>
        <dbReference type="Rhea" id="RHEA-COMP:11060"/>
        <dbReference type="Rhea" id="RHEA-COMP:11605"/>
        <dbReference type="ChEBI" id="CHEBI:15378"/>
        <dbReference type="ChEBI" id="CHEBI:30013"/>
        <dbReference type="ChEBI" id="CHEBI:30616"/>
        <dbReference type="ChEBI" id="CHEBI:61977"/>
        <dbReference type="ChEBI" id="CHEBI:456216"/>
        <dbReference type="EC" id="2.7.11.1"/>
    </reaction>
</comment>
<evidence type="ECO:0000256" key="10">
    <source>
        <dbReference type="ARBA" id="ARBA00022741"/>
    </source>
</evidence>
<evidence type="ECO:0000256" key="8">
    <source>
        <dbReference type="ARBA" id="ARBA00022553"/>
    </source>
</evidence>
<feature type="binding site" evidence="15">
    <location>
        <position position="135"/>
    </location>
    <ligand>
        <name>ATP</name>
        <dbReference type="ChEBI" id="CHEBI:30616"/>
    </ligand>
</feature>
<dbReference type="Pfam" id="PF00069">
    <property type="entry name" value="Pkinase"/>
    <property type="match status" value="1"/>
</dbReference>
<comment type="caution">
    <text evidence="18">The sequence shown here is derived from an EMBL/GenBank/DDBJ whole genome shotgun (WGS) entry which is preliminary data.</text>
</comment>
<feature type="region of interest" description="Disordered" evidence="16">
    <location>
        <begin position="1"/>
        <end position="78"/>
    </location>
</feature>
<dbReference type="GO" id="GO:0005737">
    <property type="term" value="C:cytoplasm"/>
    <property type="evidence" value="ECO:0007669"/>
    <property type="project" value="UniProtKB-SubCell"/>
</dbReference>
<feature type="domain" description="Protein kinase" evidence="17">
    <location>
        <begin position="106"/>
        <end position="415"/>
    </location>
</feature>
<keyword evidence="10 15" id="KW-0547">Nucleotide-binding</keyword>
<dbReference type="OrthoDB" id="347657at2759"/>
<evidence type="ECO:0000256" key="16">
    <source>
        <dbReference type="SAM" id="MobiDB-lite"/>
    </source>
</evidence>
<evidence type="ECO:0000259" key="17">
    <source>
        <dbReference type="PROSITE" id="PS50011"/>
    </source>
</evidence>
<comment type="catalytic activity">
    <reaction evidence="14">
        <text>L-seryl-[protein] + ATP = O-phospho-L-seryl-[protein] + ADP + H(+)</text>
        <dbReference type="Rhea" id="RHEA:17989"/>
        <dbReference type="Rhea" id="RHEA-COMP:9863"/>
        <dbReference type="Rhea" id="RHEA-COMP:11604"/>
        <dbReference type="ChEBI" id="CHEBI:15378"/>
        <dbReference type="ChEBI" id="CHEBI:29999"/>
        <dbReference type="ChEBI" id="CHEBI:30616"/>
        <dbReference type="ChEBI" id="CHEBI:83421"/>
        <dbReference type="ChEBI" id="CHEBI:456216"/>
        <dbReference type="EC" id="2.7.11.1"/>
    </reaction>
</comment>
<feature type="compositionally biased region" description="Basic and acidic residues" evidence="16">
    <location>
        <begin position="68"/>
        <end position="77"/>
    </location>
</feature>
<evidence type="ECO:0000256" key="1">
    <source>
        <dbReference type="ARBA" id="ARBA00004496"/>
    </source>
</evidence>
<dbReference type="SMART" id="SM00220">
    <property type="entry name" value="S_TKc"/>
    <property type="match status" value="1"/>
</dbReference>
<keyword evidence="12 15" id="KW-0067">ATP-binding</keyword>
<dbReference type="CDD" id="cd01262">
    <property type="entry name" value="PH_PDK1"/>
    <property type="match status" value="1"/>
</dbReference>
<evidence type="ECO:0000256" key="9">
    <source>
        <dbReference type="ARBA" id="ARBA00022679"/>
    </source>
</evidence>
<gene>
    <name evidence="18" type="primary">Pdpk1</name>
    <name evidence="18" type="ORF">Tcan_02972</name>
</gene>
<accession>A0A0B2VVT3</accession>
<keyword evidence="9" id="KW-0808">Transferase</keyword>
<dbReference type="GO" id="GO:0004674">
    <property type="term" value="F:protein serine/threonine kinase activity"/>
    <property type="evidence" value="ECO:0007669"/>
    <property type="project" value="UniProtKB-KW"/>
</dbReference>
<dbReference type="GO" id="GO:0035556">
    <property type="term" value="P:intracellular signal transduction"/>
    <property type="evidence" value="ECO:0007669"/>
    <property type="project" value="TreeGrafter"/>
</dbReference>
<dbReference type="SMART" id="SM00233">
    <property type="entry name" value="PH"/>
    <property type="match status" value="1"/>
</dbReference>
<dbReference type="FunFam" id="2.30.29.30:FF:000324">
    <property type="entry name" value="Phosphoinositide-dependent kinase 1, isoform F"/>
    <property type="match status" value="1"/>
</dbReference>
<dbReference type="Gene3D" id="2.30.29.30">
    <property type="entry name" value="Pleckstrin-homology domain (PH domain)/Phosphotyrosine-binding domain (PTB)"/>
    <property type="match status" value="1"/>
</dbReference>
<dbReference type="PROSITE" id="PS00107">
    <property type="entry name" value="PROTEIN_KINASE_ATP"/>
    <property type="match status" value="1"/>
</dbReference>
<dbReference type="OMA" id="ADEWCKA"/>
<comment type="subcellular location">
    <subcellularLocation>
        <location evidence="1">Cytoplasm</location>
    </subcellularLocation>
</comment>
<dbReference type="InterPro" id="IPR039046">
    <property type="entry name" value="PDPK1"/>
</dbReference>
<dbReference type="GO" id="GO:0048638">
    <property type="term" value="P:regulation of developmental growth"/>
    <property type="evidence" value="ECO:0007669"/>
    <property type="project" value="UniProtKB-ARBA"/>
</dbReference>
<dbReference type="PROSITE" id="PS00108">
    <property type="entry name" value="PROTEIN_KINASE_ST"/>
    <property type="match status" value="1"/>
</dbReference>
<evidence type="ECO:0000256" key="5">
    <source>
        <dbReference type="ARBA" id="ARBA00022473"/>
    </source>
</evidence>
<keyword evidence="19" id="KW-1185">Reference proteome</keyword>
<evidence type="ECO:0000313" key="19">
    <source>
        <dbReference type="Proteomes" id="UP000031036"/>
    </source>
</evidence>
<keyword evidence="11 18" id="KW-0418">Kinase</keyword>
<evidence type="ECO:0000256" key="2">
    <source>
        <dbReference type="ARBA" id="ARBA00010006"/>
    </source>
</evidence>
<evidence type="ECO:0000256" key="14">
    <source>
        <dbReference type="ARBA" id="ARBA00048679"/>
    </source>
</evidence>
<dbReference type="AlphaFoldDB" id="A0A0B2VVT3"/>
<dbReference type="PANTHER" id="PTHR24356">
    <property type="entry name" value="SERINE/THREONINE-PROTEIN KINASE"/>
    <property type="match status" value="1"/>
</dbReference>
<evidence type="ECO:0000256" key="7">
    <source>
        <dbReference type="ARBA" id="ARBA00022527"/>
    </source>
</evidence>
<dbReference type="EC" id="2.7.11.1" evidence="3"/>
<evidence type="ECO:0000256" key="4">
    <source>
        <dbReference type="ARBA" id="ARBA00018538"/>
    </source>
</evidence>
<dbReference type="GO" id="GO:1901701">
    <property type="term" value="P:cellular response to oxygen-containing compound"/>
    <property type="evidence" value="ECO:0007669"/>
    <property type="project" value="UniProtKB-ARBA"/>
</dbReference>
<dbReference type="Pfam" id="PF14593">
    <property type="entry name" value="PH_3"/>
    <property type="match status" value="1"/>
</dbReference>
<dbReference type="InterPro" id="IPR001849">
    <property type="entry name" value="PH_domain"/>
</dbReference>
<feature type="compositionally biased region" description="Polar residues" evidence="16">
    <location>
        <begin position="9"/>
        <end position="18"/>
    </location>
</feature>
<name>A0A0B2VVT3_TOXCA</name>
<dbReference type="InterPro" id="IPR011993">
    <property type="entry name" value="PH-like_dom_sf"/>
</dbReference>
<protein>
    <recommendedName>
        <fullName evidence="4">3-phosphoinositide-dependent protein kinase 1</fullName>
        <ecNumber evidence="3">2.7.11.1</ecNumber>
    </recommendedName>
</protein>
<dbReference type="InterPro" id="IPR050236">
    <property type="entry name" value="Ser_Thr_kinase_AGC"/>
</dbReference>
<dbReference type="InterPro" id="IPR033931">
    <property type="entry name" value="PDK1-typ_PH"/>
</dbReference>
<evidence type="ECO:0000256" key="12">
    <source>
        <dbReference type="ARBA" id="ARBA00022840"/>
    </source>
</evidence>
<proteinExistence type="inferred from homology"/>
<organism evidence="18 19">
    <name type="scientific">Toxocara canis</name>
    <name type="common">Canine roundworm</name>
    <dbReference type="NCBI Taxonomy" id="6265"/>
    <lineage>
        <taxon>Eukaryota</taxon>
        <taxon>Metazoa</taxon>
        <taxon>Ecdysozoa</taxon>
        <taxon>Nematoda</taxon>
        <taxon>Chromadorea</taxon>
        <taxon>Rhabditida</taxon>
        <taxon>Spirurina</taxon>
        <taxon>Ascaridomorpha</taxon>
        <taxon>Ascaridoidea</taxon>
        <taxon>Toxocaridae</taxon>
        <taxon>Toxocara</taxon>
    </lineage>
</organism>
<evidence type="ECO:0000256" key="13">
    <source>
        <dbReference type="ARBA" id="ARBA00047899"/>
    </source>
</evidence>
<dbReference type="InterPro" id="IPR000719">
    <property type="entry name" value="Prot_kinase_dom"/>
</dbReference>
<evidence type="ECO:0000313" key="18">
    <source>
        <dbReference type="EMBL" id="KHN85070.1"/>
    </source>
</evidence>
<evidence type="ECO:0000256" key="3">
    <source>
        <dbReference type="ARBA" id="ARBA00012513"/>
    </source>
</evidence>
<reference evidence="18 19" key="1">
    <citation type="submission" date="2014-11" db="EMBL/GenBank/DDBJ databases">
        <title>Genetic blueprint of the zoonotic pathogen Toxocara canis.</title>
        <authorList>
            <person name="Zhu X.-Q."/>
            <person name="Korhonen P.K."/>
            <person name="Cai H."/>
            <person name="Young N.D."/>
            <person name="Nejsum P."/>
            <person name="von Samson-Himmelstjerna G."/>
            <person name="Boag P.R."/>
            <person name="Tan P."/>
            <person name="Li Q."/>
            <person name="Min J."/>
            <person name="Yang Y."/>
            <person name="Wang X."/>
            <person name="Fang X."/>
            <person name="Hall R.S."/>
            <person name="Hofmann A."/>
            <person name="Sternberg P.W."/>
            <person name="Jex A.R."/>
            <person name="Gasser R.B."/>
        </authorList>
    </citation>
    <scope>NUCLEOTIDE SEQUENCE [LARGE SCALE GENOMIC DNA]</scope>
    <source>
        <strain evidence="18">PN_DK_2014</strain>
    </source>
</reference>
<dbReference type="EMBL" id="JPKZ01000872">
    <property type="protein sequence ID" value="KHN85070.1"/>
    <property type="molecule type" value="Genomic_DNA"/>
</dbReference>
<dbReference type="PROSITE" id="PS50011">
    <property type="entry name" value="PROTEIN_KINASE_DOM"/>
    <property type="match status" value="1"/>
</dbReference>